<dbReference type="SMART" id="SM01349">
    <property type="entry name" value="TOG"/>
    <property type="match status" value="2"/>
</dbReference>
<organism evidence="3 4">
    <name type="scientific">Lottia gigantea</name>
    <name type="common">Giant owl limpet</name>
    <dbReference type="NCBI Taxonomy" id="225164"/>
    <lineage>
        <taxon>Eukaryota</taxon>
        <taxon>Metazoa</taxon>
        <taxon>Spiralia</taxon>
        <taxon>Lophotrochozoa</taxon>
        <taxon>Mollusca</taxon>
        <taxon>Gastropoda</taxon>
        <taxon>Patellogastropoda</taxon>
        <taxon>Lottioidea</taxon>
        <taxon>Lottiidae</taxon>
        <taxon>Lottia</taxon>
    </lineage>
</organism>
<feature type="region of interest" description="Disordered" evidence="1">
    <location>
        <begin position="264"/>
        <end position="300"/>
    </location>
</feature>
<evidence type="ECO:0000256" key="1">
    <source>
        <dbReference type="SAM" id="MobiDB-lite"/>
    </source>
</evidence>
<feature type="domain" description="TOG" evidence="2">
    <location>
        <begin position="303"/>
        <end position="540"/>
    </location>
</feature>
<feature type="compositionally biased region" description="Polar residues" evidence="1">
    <location>
        <begin position="613"/>
        <end position="622"/>
    </location>
</feature>
<reference evidence="3 4" key="1">
    <citation type="journal article" date="2013" name="Nature">
        <title>Insights into bilaterian evolution from three spiralian genomes.</title>
        <authorList>
            <person name="Simakov O."/>
            <person name="Marletaz F."/>
            <person name="Cho S.J."/>
            <person name="Edsinger-Gonzales E."/>
            <person name="Havlak P."/>
            <person name="Hellsten U."/>
            <person name="Kuo D.H."/>
            <person name="Larsson T."/>
            <person name="Lv J."/>
            <person name="Arendt D."/>
            <person name="Savage R."/>
            <person name="Osoegawa K."/>
            <person name="de Jong P."/>
            <person name="Grimwood J."/>
            <person name="Chapman J.A."/>
            <person name="Shapiro H."/>
            <person name="Aerts A."/>
            <person name="Otillar R.P."/>
            <person name="Terry A.Y."/>
            <person name="Boore J.L."/>
            <person name="Grigoriev I.V."/>
            <person name="Lindberg D.R."/>
            <person name="Seaver E.C."/>
            <person name="Weisblat D.A."/>
            <person name="Putnam N.H."/>
            <person name="Rokhsar D.S."/>
        </authorList>
    </citation>
    <scope>NUCLEOTIDE SEQUENCE [LARGE SCALE GENOMIC DNA]</scope>
</reference>
<dbReference type="Pfam" id="PF21040">
    <property type="entry name" value="CEP104-like_TOG"/>
    <property type="match status" value="1"/>
</dbReference>
<name>V4AFK8_LOTGI</name>
<evidence type="ECO:0000259" key="2">
    <source>
        <dbReference type="SMART" id="SM01349"/>
    </source>
</evidence>
<dbReference type="GO" id="GO:0005929">
    <property type="term" value="C:cilium"/>
    <property type="evidence" value="ECO:0007669"/>
    <property type="project" value="TreeGrafter"/>
</dbReference>
<feature type="region of interest" description="Disordered" evidence="1">
    <location>
        <begin position="613"/>
        <end position="641"/>
    </location>
</feature>
<accession>V4AFK8</accession>
<dbReference type="EMBL" id="KB200129">
    <property type="protein sequence ID" value="ESP02819.1"/>
    <property type="molecule type" value="Genomic_DNA"/>
</dbReference>
<dbReference type="PANTHER" id="PTHR21567">
    <property type="entry name" value="CLASP"/>
    <property type="match status" value="1"/>
</dbReference>
<dbReference type="GO" id="GO:0008017">
    <property type="term" value="F:microtubule binding"/>
    <property type="evidence" value="ECO:0007669"/>
    <property type="project" value="TreeGrafter"/>
</dbReference>
<dbReference type="OMA" id="KIAMCLR"/>
<feature type="compositionally biased region" description="Polar residues" evidence="1">
    <location>
        <begin position="264"/>
        <end position="276"/>
    </location>
</feature>
<dbReference type="GO" id="GO:0005881">
    <property type="term" value="C:cytoplasmic microtubule"/>
    <property type="evidence" value="ECO:0007669"/>
    <property type="project" value="TreeGrafter"/>
</dbReference>
<dbReference type="Proteomes" id="UP000030746">
    <property type="component" value="Unassembled WGS sequence"/>
</dbReference>
<proteinExistence type="predicted"/>
<feature type="domain" description="TOG" evidence="2">
    <location>
        <begin position="24"/>
        <end position="260"/>
    </location>
</feature>
<evidence type="ECO:0000313" key="3">
    <source>
        <dbReference type="EMBL" id="ESP02819.1"/>
    </source>
</evidence>
<evidence type="ECO:0000313" key="4">
    <source>
        <dbReference type="Proteomes" id="UP000030746"/>
    </source>
</evidence>
<dbReference type="KEGG" id="lgi:LOTGIDRAFT_185560"/>
<dbReference type="OrthoDB" id="63891at2759"/>
<dbReference type="SUPFAM" id="SSF48371">
    <property type="entry name" value="ARM repeat"/>
    <property type="match status" value="1"/>
</dbReference>
<protein>
    <recommendedName>
        <fullName evidence="2">TOG domain-containing protein</fullName>
    </recommendedName>
</protein>
<dbReference type="CTD" id="20244656"/>
<dbReference type="GeneID" id="20244656"/>
<dbReference type="GO" id="GO:0000226">
    <property type="term" value="P:microtubule cytoskeleton organization"/>
    <property type="evidence" value="ECO:0007669"/>
    <property type="project" value="TreeGrafter"/>
</dbReference>
<dbReference type="HOGENOM" id="CLU_021460_0_0_1"/>
<dbReference type="InterPro" id="IPR011989">
    <property type="entry name" value="ARM-like"/>
</dbReference>
<dbReference type="InterPro" id="IPR016024">
    <property type="entry name" value="ARM-type_fold"/>
</dbReference>
<keyword evidence="4" id="KW-1185">Reference proteome</keyword>
<sequence>MASKVQVAKFPSALHDFNDLERARMKPRSKGEWNMDEDDVLDGLYDDSFASRVEILEQLLLTVKHNGGRLPYHDQLSIFQGLAQALSAEHWEIRLKCTQLIHEIIPNLGENLDTCMGVVMKRLLPNIGDTKISVRRAVIQSLHVYMIHVQDPTIFLHNIVQIGLENDNPKVRRETINALPVLLTREFSHLNLYEVTQSLAKKLIDSSVEDNLRDPSLFTMKKIEELVGDPEFNTYLQRLAAPIRRYYLQLTEREDEIRKPTPKSISEYSYSAPASSREQRVMGMSSRENSERNGYQYEPRQTGASAKYMDSLEFGIISSQLMNRLNDQDNFRVRAQAVEELKSIVGGLIASDLQHQLVPHMIAFISLLNNLLDDPNFKITTVTLEILCLTVEKLGSNVKMFLKPLVLALSKRMGDTKIVVRQAVMKVAMKLMQSYCAHPVLIVICENLHHRNSRVRQEAINIVIAALMTFPSYDFALSDICEVVGPSLTDPKRQVRQAALECFAALAQAMGAGRLQPLVQAVDNVELNTEREGEGLMSAVQARLARRQLPRLNVDGLVEYATPIPSSATHRPPSNQSQGADMDWILAVGGGNGSARSTRAEVMEIESAVSSARSTPYTSDQKPNVRRFMSAGKGRNRLPWE</sequence>
<dbReference type="RefSeq" id="XP_009046289.1">
    <property type="nucleotide sequence ID" value="XM_009048041.1"/>
</dbReference>
<feature type="non-terminal residue" evidence="3">
    <location>
        <position position="641"/>
    </location>
</feature>
<gene>
    <name evidence="3" type="ORF">LOTGIDRAFT_185560</name>
</gene>
<dbReference type="AlphaFoldDB" id="V4AFK8"/>
<dbReference type="Gene3D" id="1.25.10.10">
    <property type="entry name" value="Leucine-rich Repeat Variant"/>
    <property type="match status" value="2"/>
</dbReference>
<dbReference type="PANTHER" id="PTHR21567:SF87">
    <property type="entry name" value="CRESCERIN-LIKE PROTEIN CHE-12"/>
    <property type="match status" value="1"/>
</dbReference>
<dbReference type="InterPro" id="IPR034085">
    <property type="entry name" value="TOG"/>
</dbReference>